<sequence length="59" mass="6584">MAEKDSMHARCWGCLSKDHSIGEEHRKLEICRALCPKYVPSACIISLVEKNLIVAGQDV</sequence>
<dbReference type="AlphaFoldDB" id="B0W0D4"/>
<dbReference type="Proteomes" id="UP000002320">
    <property type="component" value="Unassembled WGS sequence"/>
</dbReference>
<dbReference type="HOGENOM" id="CLU_2963049_0_0_1"/>
<accession>B0W0D4</accession>
<keyword evidence="3" id="KW-1185">Reference proteome</keyword>
<dbReference type="EMBL" id="DS231817">
    <property type="protein sequence ID" value="EDS39673.1"/>
    <property type="molecule type" value="Genomic_DNA"/>
</dbReference>
<evidence type="ECO:0000313" key="3">
    <source>
        <dbReference type="Proteomes" id="UP000002320"/>
    </source>
</evidence>
<name>B0W0D4_CULQU</name>
<organism>
    <name type="scientific">Culex quinquefasciatus</name>
    <name type="common">Southern house mosquito</name>
    <name type="synonym">Culex pungens</name>
    <dbReference type="NCBI Taxonomy" id="7176"/>
    <lineage>
        <taxon>Eukaryota</taxon>
        <taxon>Metazoa</taxon>
        <taxon>Ecdysozoa</taxon>
        <taxon>Arthropoda</taxon>
        <taxon>Hexapoda</taxon>
        <taxon>Insecta</taxon>
        <taxon>Pterygota</taxon>
        <taxon>Neoptera</taxon>
        <taxon>Endopterygota</taxon>
        <taxon>Diptera</taxon>
        <taxon>Nematocera</taxon>
        <taxon>Culicoidea</taxon>
        <taxon>Culicidae</taxon>
        <taxon>Culicinae</taxon>
        <taxon>Culicini</taxon>
        <taxon>Culex</taxon>
        <taxon>Culex</taxon>
    </lineage>
</organism>
<dbReference type="InParanoid" id="B0W0D4"/>
<dbReference type="VEuPathDB" id="VectorBase:CPIJ000498"/>
<evidence type="ECO:0000313" key="2">
    <source>
        <dbReference type="EnsemblMetazoa" id="CPIJ000498-PA"/>
    </source>
</evidence>
<reference evidence="2" key="2">
    <citation type="submission" date="2021-02" db="UniProtKB">
        <authorList>
            <consortium name="EnsemblMetazoa"/>
        </authorList>
    </citation>
    <scope>IDENTIFICATION</scope>
    <source>
        <strain evidence="2">JHB</strain>
    </source>
</reference>
<proteinExistence type="predicted"/>
<protein>
    <submittedName>
        <fullName evidence="1 2">Uncharacterized protein</fullName>
    </submittedName>
</protein>
<reference evidence="1" key="1">
    <citation type="submission" date="2007-03" db="EMBL/GenBank/DDBJ databases">
        <title>Annotation of Culex pipiens quinquefasciatus.</title>
        <authorList>
            <consortium name="The Broad Institute Genome Sequencing Platform"/>
            <person name="Atkinson P.W."/>
            <person name="Hemingway J."/>
            <person name="Christensen B.M."/>
            <person name="Higgs S."/>
            <person name="Kodira C."/>
            <person name="Hannick L."/>
            <person name="Megy K."/>
            <person name="O'Leary S."/>
            <person name="Pearson M."/>
            <person name="Haas B.J."/>
            <person name="Mauceli E."/>
            <person name="Wortman J.R."/>
            <person name="Lee N.H."/>
            <person name="Guigo R."/>
            <person name="Stanke M."/>
            <person name="Alvarado L."/>
            <person name="Amedeo P."/>
            <person name="Antoine C.H."/>
            <person name="Arensburger P."/>
            <person name="Bidwell S.L."/>
            <person name="Crawford M."/>
            <person name="Camaro F."/>
            <person name="Devon K."/>
            <person name="Engels R."/>
            <person name="Hammond M."/>
            <person name="Howarth C."/>
            <person name="Koehrsen M."/>
            <person name="Lawson D."/>
            <person name="Montgomery P."/>
            <person name="Nene V."/>
            <person name="Nusbaum C."/>
            <person name="Puiu D."/>
            <person name="Romero-Severson J."/>
            <person name="Severson D.W."/>
            <person name="Shumway M."/>
            <person name="Sisk P."/>
            <person name="Stolte C."/>
            <person name="Zeng Q."/>
            <person name="Eisenstadt E."/>
            <person name="Fraser-Liggett C."/>
            <person name="Strausberg R."/>
            <person name="Galagan J."/>
            <person name="Birren B."/>
            <person name="Collins F.H."/>
        </authorList>
    </citation>
    <scope>NUCLEOTIDE SEQUENCE [LARGE SCALE GENOMIC DNA]</scope>
    <source>
        <strain evidence="1">JHB</strain>
    </source>
</reference>
<gene>
    <name evidence="2" type="primary">6031356</name>
    <name evidence="1" type="ORF">CpipJ_CPIJ000498</name>
</gene>
<dbReference type="KEGG" id="cqu:CpipJ_CPIJ000498"/>
<evidence type="ECO:0000313" key="1">
    <source>
        <dbReference type="EMBL" id="EDS39673.1"/>
    </source>
</evidence>
<dbReference type="EnsemblMetazoa" id="CPIJ000498-RA">
    <property type="protein sequence ID" value="CPIJ000498-PA"/>
    <property type="gene ID" value="CPIJ000498"/>
</dbReference>